<dbReference type="EMBL" id="JAHFVK010000001">
    <property type="protein sequence ID" value="MBT2133496.1"/>
    <property type="molecule type" value="Genomic_DNA"/>
</dbReference>
<dbReference type="InterPro" id="IPR000184">
    <property type="entry name" value="Bac_surfAg_D15"/>
</dbReference>
<dbReference type="RefSeq" id="WP_214534740.1">
    <property type="nucleotide sequence ID" value="NZ_JAHFVK010000001.1"/>
</dbReference>
<comment type="subcellular location">
    <subcellularLocation>
        <location evidence="1">Membrane</location>
    </subcellularLocation>
</comment>
<dbReference type="Gene3D" id="2.40.160.50">
    <property type="entry name" value="membrane protein fhac: a member of the omp85/tpsb transporter family"/>
    <property type="match status" value="1"/>
</dbReference>
<evidence type="ECO:0000256" key="3">
    <source>
        <dbReference type="SAM" id="MobiDB-lite"/>
    </source>
</evidence>
<feature type="region of interest" description="Disordered" evidence="3">
    <location>
        <begin position="168"/>
        <end position="187"/>
    </location>
</feature>
<comment type="caution">
    <text evidence="5">The sequence shown here is derived from an EMBL/GenBank/DDBJ whole genome shotgun (WGS) entry which is preliminary data.</text>
</comment>
<keyword evidence="6" id="KW-1185">Reference proteome</keyword>
<dbReference type="Proteomes" id="UP000811255">
    <property type="component" value="Unassembled WGS sequence"/>
</dbReference>
<accession>A0ABS5W160</accession>
<evidence type="ECO:0000256" key="2">
    <source>
        <dbReference type="ARBA" id="ARBA00023136"/>
    </source>
</evidence>
<feature type="region of interest" description="Disordered" evidence="3">
    <location>
        <begin position="20"/>
        <end position="39"/>
    </location>
</feature>
<organism evidence="5 6">
    <name type="scientific">Croceibacterium selenioxidans</name>
    <dbReference type="NCBI Taxonomy" id="2838833"/>
    <lineage>
        <taxon>Bacteria</taxon>
        <taxon>Pseudomonadati</taxon>
        <taxon>Pseudomonadota</taxon>
        <taxon>Alphaproteobacteria</taxon>
        <taxon>Sphingomonadales</taxon>
        <taxon>Erythrobacteraceae</taxon>
        <taxon>Croceibacterium</taxon>
    </lineage>
</organism>
<evidence type="ECO:0000313" key="6">
    <source>
        <dbReference type="Proteomes" id="UP000811255"/>
    </source>
</evidence>
<proteinExistence type="predicted"/>
<reference evidence="5 6" key="1">
    <citation type="submission" date="2021-05" db="EMBL/GenBank/DDBJ databases">
        <title>Croceibacterium sp. LX-88 genome sequence.</title>
        <authorList>
            <person name="Luo X."/>
        </authorList>
    </citation>
    <scope>NUCLEOTIDE SEQUENCE [LARGE SCALE GENOMIC DNA]</scope>
    <source>
        <strain evidence="5 6">LX-88</strain>
    </source>
</reference>
<dbReference type="Pfam" id="PF01103">
    <property type="entry name" value="Omp85"/>
    <property type="match status" value="1"/>
</dbReference>
<name>A0ABS5W160_9SPHN</name>
<evidence type="ECO:0000256" key="1">
    <source>
        <dbReference type="ARBA" id="ARBA00004370"/>
    </source>
</evidence>
<protein>
    <submittedName>
        <fullName evidence="5">BamA/TamA family outer membrane protein</fullName>
    </submittedName>
</protein>
<sequence>MTFAASWLCAHPAIAQVETGAEDPAPEAASPEQPEGKKEKDVDLLYAPVPFSTPTTGAGIAGGVVAFYNPNGSPNQWMTGGGIVWTTRGSKGLGVFHKMSSADDGFRLTASASYFDQFNKFYGIGADDGDRGDDLMLRDQQFNIKATATRRMFPHGYLGVRYQLGTHSAEPHEDEDQPPSLTPPPPIDQMNSTLSVVGPVFQYDTTDSHTQPTKGVQALAIWVFGFDWLGSTFKHDKLTVEGSTYLRTDDSTVVAASAMVCSASGDVSYYNLCLFGAGADLRGYVTGRYRDRAAWSVQGEVRHQFTTRWGAVAFMGIGGISTSVGDLFSESNMLPASGLGVRYLPFKNNDVHLRLDVAVGKNDHGVYLGIGEAF</sequence>
<evidence type="ECO:0000313" key="5">
    <source>
        <dbReference type="EMBL" id="MBT2133496.1"/>
    </source>
</evidence>
<evidence type="ECO:0000259" key="4">
    <source>
        <dbReference type="Pfam" id="PF01103"/>
    </source>
</evidence>
<feature type="domain" description="Bacterial surface antigen (D15)" evidence="4">
    <location>
        <begin position="103"/>
        <end position="374"/>
    </location>
</feature>
<keyword evidence="2" id="KW-0472">Membrane</keyword>
<gene>
    <name evidence="5" type="ORF">KK137_04030</name>
</gene>